<dbReference type="PANTHER" id="PTHR42985">
    <property type="entry name" value="SODIUM-COUPLED MONOCARBOXYLATE TRANSPORTER"/>
    <property type="match status" value="1"/>
</dbReference>
<evidence type="ECO:0000256" key="7">
    <source>
        <dbReference type="ARBA" id="ARBA00023053"/>
    </source>
</evidence>
<feature type="transmembrane region" description="Helical" evidence="11">
    <location>
        <begin position="136"/>
        <end position="158"/>
    </location>
</feature>
<dbReference type="AlphaFoldDB" id="A0A482VFM9"/>
<reference evidence="12 13" key="1">
    <citation type="submission" date="2017-03" db="EMBL/GenBank/DDBJ databases">
        <title>Genome of the blue death feigning beetle - Asbolus verrucosus.</title>
        <authorList>
            <person name="Rider S.D."/>
        </authorList>
    </citation>
    <scope>NUCLEOTIDE SEQUENCE [LARGE SCALE GENOMIC DNA]</scope>
    <source>
        <strain evidence="12">Butters</strain>
        <tissue evidence="12">Head and leg muscle</tissue>
    </source>
</reference>
<dbReference type="STRING" id="1661398.A0A482VFM9"/>
<feature type="transmembrane region" description="Helical" evidence="11">
    <location>
        <begin position="76"/>
        <end position="97"/>
    </location>
</feature>
<evidence type="ECO:0000313" key="13">
    <source>
        <dbReference type="Proteomes" id="UP000292052"/>
    </source>
</evidence>
<comment type="subcellular location">
    <subcellularLocation>
        <location evidence="1">Cell membrane</location>
        <topology evidence="1">Multi-pass membrane protein</topology>
    </subcellularLocation>
</comment>
<keyword evidence="9 11" id="KW-0472">Membrane</keyword>
<keyword evidence="8" id="KW-0406">Ion transport</keyword>
<feature type="non-terminal residue" evidence="12">
    <location>
        <position position="1"/>
    </location>
</feature>
<keyword evidence="3" id="KW-0813">Transport</keyword>
<dbReference type="PROSITE" id="PS50283">
    <property type="entry name" value="NA_SOLUT_SYMP_3"/>
    <property type="match status" value="1"/>
</dbReference>
<name>A0A482VFM9_ASBVE</name>
<dbReference type="GO" id="GO:0006814">
    <property type="term" value="P:sodium ion transport"/>
    <property type="evidence" value="ECO:0007669"/>
    <property type="project" value="UniProtKB-KW"/>
</dbReference>
<keyword evidence="13" id="KW-1185">Reference proteome</keyword>
<evidence type="ECO:0000256" key="4">
    <source>
        <dbReference type="ARBA" id="ARBA00022475"/>
    </source>
</evidence>
<evidence type="ECO:0000256" key="2">
    <source>
        <dbReference type="ARBA" id="ARBA00006434"/>
    </source>
</evidence>
<keyword evidence="5 11" id="KW-0812">Transmembrane</keyword>
<dbReference type="InterPro" id="IPR001734">
    <property type="entry name" value="Na/solute_symporter"/>
</dbReference>
<evidence type="ECO:0000256" key="8">
    <source>
        <dbReference type="ARBA" id="ARBA00023065"/>
    </source>
</evidence>
<proteinExistence type="inferred from homology"/>
<dbReference type="Proteomes" id="UP000292052">
    <property type="component" value="Unassembled WGS sequence"/>
</dbReference>
<evidence type="ECO:0000256" key="10">
    <source>
        <dbReference type="ARBA" id="ARBA00023201"/>
    </source>
</evidence>
<dbReference type="InterPro" id="IPR051163">
    <property type="entry name" value="Sodium:Solute_Symporter_SSF"/>
</dbReference>
<dbReference type="InterPro" id="IPR038377">
    <property type="entry name" value="Na/Glc_symporter_sf"/>
</dbReference>
<evidence type="ECO:0008006" key="14">
    <source>
        <dbReference type="Google" id="ProtNLM"/>
    </source>
</evidence>
<protein>
    <recommendedName>
        <fullName evidence="14">SSF domain containing protein</fullName>
    </recommendedName>
</protein>
<evidence type="ECO:0000256" key="5">
    <source>
        <dbReference type="ARBA" id="ARBA00022692"/>
    </source>
</evidence>
<dbReference type="GO" id="GO:0015293">
    <property type="term" value="F:symporter activity"/>
    <property type="evidence" value="ECO:0007669"/>
    <property type="project" value="TreeGrafter"/>
</dbReference>
<dbReference type="OrthoDB" id="196131at2759"/>
<feature type="transmembrane region" description="Helical" evidence="11">
    <location>
        <begin position="36"/>
        <end position="55"/>
    </location>
</feature>
<keyword evidence="6 11" id="KW-1133">Transmembrane helix</keyword>
<dbReference type="GO" id="GO:0005886">
    <property type="term" value="C:plasma membrane"/>
    <property type="evidence" value="ECO:0007669"/>
    <property type="project" value="UniProtKB-SubCell"/>
</dbReference>
<accession>A0A482VFM9</accession>
<evidence type="ECO:0000256" key="11">
    <source>
        <dbReference type="SAM" id="Phobius"/>
    </source>
</evidence>
<comment type="similarity">
    <text evidence="2">Belongs to the sodium:solute symporter (SSF) (TC 2.A.21) family.</text>
</comment>
<evidence type="ECO:0000256" key="9">
    <source>
        <dbReference type="ARBA" id="ARBA00023136"/>
    </source>
</evidence>
<sequence length="217" mass="23967">TNVSVHVIVPVVFCICIFYTAIGGLKTIIWTDTLQFVITVGTLGTVCTLGVNSVGGFTRVWSKAITNKRLDIFESVIYYTLGICVVKTACVLIGLILHAKYAECDPFKTKEITRKDQLLPYYVMDIARDIPGLSGIFIAGIFSASLSCCYWLVVYFIVNLYLDNFLATGIDARVVTLVTCSICIFYTTTGELKIGIWTDALQLSYYGGFSGHDYSAY</sequence>
<evidence type="ECO:0000256" key="3">
    <source>
        <dbReference type="ARBA" id="ARBA00022448"/>
    </source>
</evidence>
<organism evidence="12 13">
    <name type="scientific">Asbolus verrucosus</name>
    <name type="common">Desert ironclad beetle</name>
    <dbReference type="NCBI Taxonomy" id="1661398"/>
    <lineage>
        <taxon>Eukaryota</taxon>
        <taxon>Metazoa</taxon>
        <taxon>Ecdysozoa</taxon>
        <taxon>Arthropoda</taxon>
        <taxon>Hexapoda</taxon>
        <taxon>Insecta</taxon>
        <taxon>Pterygota</taxon>
        <taxon>Neoptera</taxon>
        <taxon>Endopterygota</taxon>
        <taxon>Coleoptera</taxon>
        <taxon>Polyphaga</taxon>
        <taxon>Cucujiformia</taxon>
        <taxon>Tenebrionidae</taxon>
        <taxon>Pimeliinae</taxon>
        <taxon>Asbolus</taxon>
    </lineage>
</organism>
<dbReference type="PANTHER" id="PTHR42985:SF21">
    <property type="entry name" value="SODIUM-DEPENDENT MULTIVITAMIN TRANSPORTER-LIKE PROTEIN"/>
    <property type="match status" value="1"/>
</dbReference>
<keyword evidence="10" id="KW-0739">Sodium transport</keyword>
<gene>
    <name evidence="12" type="ORF">BDFB_011103</name>
</gene>
<evidence type="ECO:0000313" key="12">
    <source>
        <dbReference type="EMBL" id="RZC18408.1"/>
    </source>
</evidence>
<evidence type="ECO:0000256" key="1">
    <source>
        <dbReference type="ARBA" id="ARBA00004651"/>
    </source>
</evidence>
<keyword evidence="7" id="KW-0915">Sodium</keyword>
<dbReference type="EMBL" id="QDEB01104241">
    <property type="protein sequence ID" value="RZC18408.1"/>
    <property type="molecule type" value="Genomic_DNA"/>
</dbReference>
<comment type="caution">
    <text evidence="12">The sequence shown here is derived from an EMBL/GenBank/DDBJ whole genome shotgun (WGS) entry which is preliminary data.</text>
</comment>
<keyword evidence="4" id="KW-1003">Cell membrane</keyword>
<feature type="transmembrane region" description="Helical" evidence="11">
    <location>
        <begin position="7"/>
        <end position="30"/>
    </location>
</feature>
<dbReference type="Gene3D" id="1.20.1730.10">
    <property type="entry name" value="Sodium/glucose cotransporter"/>
    <property type="match status" value="2"/>
</dbReference>
<evidence type="ECO:0000256" key="6">
    <source>
        <dbReference type="ARBA" id="ARBA00022989"/>
    </source>
</evidence>
<feature type="non-terminal residue" evidence="12">
    <location>
        <position position="217"/>
    </location>
</feature>